<dbReference type="Gene3D" id="3.40.630.10">
    <property type="entry name" value="Zn peptidases"/>
    <property type="match status" value="1"/>
</dbReference>
<comment type="caution">
    <text evidence="2">The sequence shown here is derived from an EMBL/GenBank/DDBJ whole genome shotgun (WGS) entry which is preliminary data.</text>
</comment>
<feature type="domain" description="Peptidase M28" evidence="1">
    <location>
        <begin position="98"/>
        <end position="304"/>
    </location>
</feature>
<dbReference type="GO" id="GO:0006508">
    <property type="term" value="P:proteolysis"/>
    <property type="evidence" value="ECO:0007669"/>
    <property type="project" value="InterPro"/>
</dbReference>
<gene>
    <name evidence="2" type="ORF">GGR21_002567</name>
</gene>
<keyword evidence="2" id="KW-0378">Hydrolase</keyword>
<sequence length="319" mass="35904">MIKQTLFFFFLFPLYLFSQTPIEKGLSSISKDAAQLYIGVLASDSLEGRQAGSDGGIKAAEYLRGIFKEIGLKPWKKDYFQIFDASSRAPYKGLSMRNVLGYIEGRNSDEIVIIGAHYDHLGIKRNNTNDSIYNGADDNASGTSAVLQVAKAFMASGQQPERTVIFALWDAEEIGLIGSMYFVDDHYKNVVIPRMFPQVIKGYINCDMIGRDRDETSFNHVITYVTDGNDTLKDWVTSGVKQYNLGLAPEFRSDKDMPGGSDHMPFAMKGVPYIFYFTDLHPDYHQSSDHADKINYDKATEITKSAFISLWNMANTKEF</sequence>
<organism evidence="2 3">
    <name type="scientific">Dysgonomonas hofstadii</name>
    <dbReference type="NCBI Taxonomy" id="637886"/>
    <lineage>
        <taxon>Bacteria</taxon>
        <taxon>Pseudomonadati</taxon>
        <taxon>Bacteroidota</taxon>
        <taxon>Bacteroidia</taxon>
        <taxon>Bacteroidales</taxon>
        <taxon>Dysgonomonadaceae</taxon>
        <taxon>Dysgonomonas</taxon>
    </lineage>
</organism>
<dbReference type="InterPro" id="IPR045175">
    <property type="entry name" value="M28_fam"/>
</dbReference>
<accession>A0A840CNH8</accession>
<dbReference type="Pfam" id="PF04389">
    <property type="entry name" value="Peptidase_M28"/>
    <property type="match status" value="1"/>
</dbReference>
<dbReference type="PANTHER" id="PTHR12147">
    <property type="entry name" value="METALLOPEPTIDASE M28 FAMILY MEMBER"/>
    <property type="match status" value="1"/>
</dbReference>
<protein>
    <submittedName>
        <fullName evidence="2">Zn-dependent M28 family amino/carboxypeptidase</fullName>
    </submittedName>
</protein>
<dbReference type="Proteomes" id="UP000555103">
    <property type="component" value="Unassembled WGS sequence"/>
</dbReference>
<dbReference type="PANTHER" id="PTHR12147:SF26">
    <property type="entry name" value="PEPTIDASE M28 DOMAIN-CONTAINING PROTEIN"/>
    <property type="match status" value="1"/>
</dbReference>
<evidence type="ECO:0000313" key="3">
    <source>
        <dbReference type="Proteomes" id="UP000555103"/>
    </source>
</evidence>
<dbReference type="SUPFAM" id="SSF53187">
    <property type="entry name" value="Zn-dependent exopeptidases"/>
    <property type="match status" value="1"/>
</dbReference>
<reference evidence="2 3" key="1">
    <citation type="submission" date="2020-08" db="EMBL/GenBank/DDBJ databases">
        <title>Genomic Encyclopedia of Type Strains, Phase IV (KMG-IV): sequencing the most valuable type-strain genomes for metagenomic binning, comparative biology and taxonomic classification.</title>
        <authorList>
            <person name="Goeker M."/>
        </authorList>
    </citation>
    <scope>NUCLEOTIDE SEQUENCE [LARGE SCALE GENOMIC DNA]</scope>
    <source>
        <strain evidence="2 3">DSM 104969</strain>
    </source>
</reference>
<dbReference type="EMBL" id="JACIEP010000008">
    <property type="protein sequence ID" value="MBB4036661.1"/>
    <property type="molecule type" value="Genomic_DNA"/>
</dbReference>
<evidence type="ECO:0000259" key="1">
    <source>
        <dbReference type="Pfam" id="PF04389"/>
    </source>
</evidence>
<dbReference type="RefSeq" id="WP_183307556.1">
    <property type="nucleotide sequence ID" value="NZ_JACIEP010000008.1"/>
</dbReference>
<dbReference type="AlphaFoldDB" id="A0A840CNH8"/>
<evidence type="ECO:0000313" key="2">
    <source>
        <dbReference type="EMBL" id="MBB4036661.1"/>
    </source>
</evidence>
<dbReference type="GO" id="GO:0008235">
    <property type="term" value="F:metalloexopeptidase activity"/>
    <property type="evidence" value="ECO:0007669"/>
    <property type="project" value="InterPro"/>
</dbReference>
<keyword evidence="2" id="KW-0645">Protease</keyword>
<dbReference type="GO" id="GO:0004180">
    <property type="term" value="F:carboxypeptidase activity"/>
    <property type="evidence" value="ECO:0007669"/>
    <property type="project" value="UniProtKB-KW"/>
</dbReference>
<dbReference type="InterPro" id="IPR007484">
    <property type="entry name" value="Peptidase_M28"/>
</dbReference>
<name>A0A840CNH8_9BACT</name>
<proteinExistence type="predicted"/>
<keyword evidence="2" id="KW-0121">Carboxypeptidase</keyword>
<keyword evidence="3" id="KW-1185">Reference proteome</keyword>